<dbReference type="KEGG" id="zca:113936472"/>
<evidence type="ECO:0000256" key="1">
    <source>
        <dbReference type="SAM" id="MobiDB-lite"/>
    </source>
</evidence>
<accession>A0A6P9FIH6</accession>
<feature type="region of interest" description="Disordered" evidence="1">
    <location>
        <begin position="1"/>
        <end position="28"/>
    </location>
</feature>
<sequence>MLPVGPEASPWQVQGAAPPGVPPPRRQGLTWATSVLAPGEPDGAVLGLDHPPCRRCRTPEGLEGEALGEPKSPPTRVVQFPGGSVRREALKTRAGHAGNEVSAWRLLLKPLVKGVDRDDERARHPARGAPRATPEPTAPAGAPPSTGGSPGHPRAYSASRSRNPQARWRLSGTLPEPPSRRSLKINSSSPARSPGVIKFDILWDRESSTWKSARLSAVSGHAEASACTALPCCLCHQLSIQPRFSRPRDLMVELHPGFVSCVYVLNIYRWRHFYFSQMRDTSTHDAHISGLESQSCSTRVPR</sequence>
<protein>
    <submittedName>
        <fullName evidence="3">Uncharacterized protein LOC113936472 isoform X1</fullName>
    </submittedName>
</protein>
<dbReference type="Proteomes" id="UP000515165">
    <property type="component" value="Chromosome 17"/>
</dbReference>
<feature type="region of interest" description="Disordered" evidence="1">
    <location>
        <begin position="115"/>
        <end position="191"/>
    </location>
</feature>
<dbReference type="RefSeq" id="XP_035581072.1">
    <property type="nucleotide sequence ID" value="XM_035725179.1"/>
</dbReference>
<dbReference type="GeneID" id="113936472"/>
<evidence type="ECO:0000313" key="2">
    <source>
        <dbReference type="Proteomes" id="UP000515165"/>
    </source>
</evidence>
<proteinExistence type="predicted"/>
<dbReference type="AlphaFoldDB" id="A0A6P9FIH6"/>
<feature type="region of interest" description="Disordered" evidence="1">
    <location>
        <begin position="57"/>
        <end position="83"/>
    </location>
</feature>
<gene>
    <name evidence="3" type="primary">LOC113936472</name>
</gene>
<keyword evidence="2" id="KW-1185">Reference proteome</keyword>
<name>A0A6P9FIH6_ZALCA</name>
<evidence type="ECO:0000313" key="3">
    <source>
        <dbReference type="RefSeq" id="XP_035581072.1"/>
    </source>
</evidence>
<reference evidence="3" key="1">
    <citation type="submission" date="2025-08" db="UniProtKB">
        <authorList>
            <consortium name="RefSeq"/>
        </authorList>
    </citation>
    <scope>IDENTIFICATION</scope>
    <source>
        <tissue evidence="3">Blood</tissue>
    </source>
</reference>
<feature type="compositionally biased region" description="Low complexity" evidence="1">
    <location>
        <begin position="127"/>
        <end position="154"/>
    </location>
</feature>
<organism evidence="2 3">
    <name type="scientific">Zalophus californianus</name>
    <name type="common">California sealion</name>
    <dbReference type="NCBI Taxonomy" id="9704"/>
    <lineage>
        <taxon>Eukaryota</taxon>
        <taxon>Metazoa</taxon>
        <taxon>Chordata</taxon>
        <taxon>Craniata</taxon>
        <taxon>Vertebrata</taxon>
        <taxon>Euteleostomi</taxon>
        <taxon>Mammalia</taxon>
        <taxon>Eutheria</taxon>
        <taxon>Laurasiatheria</taxon>
        <taxon>Carnivora</taxon>
        <taxon>Caniformia</taxon>
        <taxon>Pinnipedia</taxon>
        <taxon>Otariidae</taxon>
        <taxon>Zalophus</taxon>
    </lineage>
</organism>